<sequence length="158" mass="16883">MARDPDPLLDSAAVNDEADSTADRAARPRDRMRQRIGDALVNDPDGMAARSVPDDYAADVLDEHGQADDAPADDTRRCRFCGEPVRGPGADIGNGPEHPECVPDFGGPADGDEHAVLYDAAVQLGQLQAYVRMLELALDAGNHAEIARLIRAAVEVTR</sequence>
<proteinExistence type="predicted"/>
<dbReference type="Proteomes" id="UP000199013">
    <property type="component" value="Unassembled WGS sequence"/>
</dbReference>
<gene>
    <name evidence="2" type="ORF">FDG2_0125</name>
</gene>
<keyword evidence="3" id="KW-1185">Reference proteome</keyword>
<protein>
    <submittedName>
        <fullName evidence="2">Uncharacterized protein</fullName>
    </submittedName>
</protein>
<evidence type="ECO:0000256" key="1">
    <source>
        <dbReference type="SAM" id="MobiDB-lite"/>
    </source>
</evidence>
<feature type="compositionally biased region" description="Basic and acidic residues" evidence="1">
    <location>
        <begin position="21"/>
        <end position="36"/>
    </location>
</feature>
<evidence type="ECO:0000313" key="3">
    <source>
        <dbReference type="Proteomes" id="UP000199013"/>
    </source>
</evidence>
<dbReference type="AlphaFoldDB" id="A0A1C3NSW0"/>
<accession>A0A1C3NSW0</accession>
<reference evidence="3" key="1">
    <citation type="submission" date="2016-02" db="EMBL/GenBank/DDBJ databases">
        <authorList>
            <person name="Wibberg D."/>
        </authorList>
    </citation>
    <scope>NUCLEOTIDE SEQUENCE [LARGE SCALE GENOMIC DNA]</scope>
</reference>
<name>A0A1C3NSW0_9ACTN</name>
<feature type="region of interest" description="Disordered" evidence="1">
    <location>
        <begin position="86"/>
        <end position="107"/>
    </location>
</feature>
<feature type="region of interest" description="Disordered" evidence="1">
    <location>
        <begin position="1"/>
        <end position="51"/>
    </location>
</feature>
<organism evidence="2 3">
    <name type="scientific">Candidatus Protofrankia californiensis</name>
    <dbReference type="NCBI Taxonomy" id="1839754"/>
    <lineage>
        <taxon>Bacteria</taxon>
        <taxon>Bacillati</taxon>
        <taxon>Actinomycetota</taxon>
        <taxon>Actinomycetes</taxon>
        <taxon>Frankiales</taxon>
        <taxon>Frankiaceae</taxon>
        <taxon>Protofrankia</taxon>
    </lineage>
</organism>
<evidence type="ECO:0000313" key="2">
    <source>
        <dbReference type="EMBL" id="SBW17238.1"/>
    </source>
</evidence>
<dbReference type="EMBL" id="FLUV01000053">
    <property type="protein sequence ID" value="SBW17238.1"/>
    <property type="molecule type" value="Genomic_DNA"/>
</dbReference>